<name>A0A0C2X480_SERVB</name>
<accession>A0A0C2X480</accession>
<evidence type="ECO:0000313" key="1">
    <source>
        <dbReference type="EMBL" id="KIM24157.1"/>
    </source>
</evidence>
<sequence length="125" mass="13411">CVDCGVQPNYWNLKNNTLVPVDSSAPSGTTTVNLPVTRGSNLDFITSRKSQPAYPIYCAQVSSTTGVDTPPILAVHDSSTSFTMCAWTSIVPPPTIFSIVYDRFSVQPVGVTCTPVKLVLQFIGI</sequence>
<dbReference type="HOGENOM" id="CLU_1998077_0_0_1"/>
<dbReference type="EMBL" id="KN824327">
    <property type="protein sequence ID" value="KIM24157.1"/>
    <property type="molecule type" value="Genomic_DNA"/>
</dbReference>
<feature type="non-terminal residue" evidence="1">
    <location>
        <position position="125"/>
    </location>
</feature>
<keyword evidence="2" id="KW-1185">Reference proteome</keyword>
<gene>
    <name evidence="1" type="ORF">M408DRAFT_44436</name>
</gene>
<proteinExistence type="predicted"/>
<reference evidence="2" key="2">
    <citation type="submission" date="2015-01" db="EMBL/GenBank/DDBJ databases">
        <title>Evolutionary Origins and Diversification of the Mycorrhizal Mutualists.</title>
        <authorList>
            <consortium name="DOE Joint Genome Institute"/>
            <consortium name="Mycorrhizal Genomics Consortium"/>
            <person name="Kohler A."/>
            <person name="Kuo A."/>
            <person name="Nagy L.G."/>
            <person name="Floudas D."/>
            <person name="Copeland A."/>
            <person name="Barry K.W."/>
            <person name="Cichocki N."/>
            <person name="Veneault-Fourrey C."/>
            <person name="LaButti K."/>
            <person name="Lindquist E.A."/>
            <person name="Lipzen A."/>
            <person name="Lundell T."/>
            <person name="Morin E."/>
            <person name="Murat C."/>
            <person name="Riley R."/>
            <person name="Ohm R."/>
            <person name="Sun H."/>
            <person name="Tunlid A."/>
            <person name="Henrissat B."/>
            <person name="Grigoriev I.V."/>
            <person name="Hibbett D.S."/>
            <person name="Martin F."/>
        </authorList>
    </citation>
    <scope>NUCLEOTIDE SEQUENCE [LARGE SCALE GENOMIC DNA]</scope>
    <source>
        <strain evidence="2">MAFF 305830</strain>
    </source>
</reference>
<dbReference type="OrthoDB" id="3251796at2759"/>
<protein>
    <submittedName>
        <fullName evidence="1">Uncharacterized protein</fullName>
    </submittedName>
</protein>
<dbReference type="AlphaFoldDB" id="A0A0C2X480"/>
<organism evidence="1 2">
    <name type="scientific">Serendipita vermifera MAFF 305830</name>
    <dbReference type="NCBI Taxonomy" id="933852"/>
    <lineage>
        <taxon>Eukaryota</taxon>
        <taxon>Fungi</taxon>
        <taxon>Dikarya</taxon>
        <taxon>Basidiomycota</taxon>
        <taxon>Agaricomycotina</taxon>
        <taxon>Agaricomycetes</taxon>
        <taxon>Sebacinales</taxon>
        <taxon>Serendipitaceae</taxon>
        <taxon>Serendipita</taxon>
    </lineage>
</organism>
<reference evidence="1 2" key="1">
    <citation type="submission" date="2014-04" db="EMBL/GenBank/DDBJ databases">
        <authorList>
            <consortium name="DOE Joint Genome Institute"/>
            <person name="Kuo A."/>
            <person name="Zuccaro A."/>
            <person name="Kohler A."/>
            <person name="Nagy L.G."/>
            <person name="Floudas D."/>
            <person name="Copeland A."/>
            <person name="Barry K.W."/>
            <person name="Cichocki N."/>
            <person name="Veneault-Fourrey C."/>
            <person name="LaButti K."/>
            <person name="Lindquist E.A."/>
            <person name="Lipzen A."/>
            <person name="Lundell T."/>
            <person name="Morin E."/>
            <person name="Murat C."/>
            <person name="Sun H."/>
            <person name="Tunlid A."/>
            <person name="Henrissat B."/>
            <person name="Grigoriev I.V."/>
            <person name="Hibbett D.S."/>
            <person name="Martin F."/>
            <person name="Nordberg H.P."/>
            <person name="Cantor M.N."/>
            <person name="Hua S.X."/>
        </authorList>
    </citation>
    <scope>NUCLEOTIDE SEQUENCE [LARGE SCALE GENOMIC DNA]</scope>
    <source>
        <strain evidence="1 2">MAFF 305830</strain>
    </source>
</reference>
<evidence type="ECO:0000313" key="2">
    <source>
        <dbReference type="Proteomes" id="UP000054097"/>
    </source>
</evidence>
<feature type="non-terminal residue" evidence="1">
    <location>
        <position position="1"/>
    </location>
</feature>
<dbReference type="Proteomes" id="UP000054097">
    <property type="component" value="Unassembled WGS sequence"/>
</dbReference>